<dbReference type="EMBL" id="JAIFZO010000002">
    <property type="protein sequence ID" value="MCX4238884.1"/>
    <property type="molecule type" value="Genomic_DNA"/>
</dbReference>
<organism evidence="1 2">
    <name type="scientific">Streptomyces ortus</name>
    <dbReference type="NCBI Taxonomy" id="2867268"/>
    <lineage>
        <taxon>Bacteria</taxon>
        <taxon>Bacillati</taxon>
        <taxon>Actinomycetota</taxon>
        <taxon>Actinomycetes</taxon>
        <taxon>Kitasatosporales</taxon>
        <taxon>Streptomycetaceae</taxon>
        <taxon>Streptomyces</taxon>
    </lineage>
</organism>
<dbReference type="SUPFAM" id="SSF51430">
    <property type="entry name" value="NAD(P)-linked oxidoreductase"/>
    <property type="match status" value="1"/>
</dbReference>
<evidence type="ECO:0000313" key="2">
    <source>
        <dbReference type="Proteomes" id="UP001165590"/>
    </source>
</evidence>
<keyword evidence="2" id="KW-1185">Reference proteome</keyword>
<protein>
    <submittedName>
        <fullName evidence="1">Uncharacterized protein</fullName>
    </submittedName>
</protein>
<proteinExistence type="predicted"/>
<gene>
    <name evidence="1" type="ORF">K3769_40155</name>
</gene>
<dbReference type="RefSeq" id="WP_267031139.1">
    <property type="nucleotide sequence ID" value="NZ_JAIFZO010000002.1"/>
</dbReference>
<accession>A0ABT3VG10</accession>
<reference evidence="1" key="1">
    <citation type="journal article" date="2022" name="bioRxiv">
        <title>Discovery and biosynthetic assessment of Streptomyces ortus sp nov. isolated from a deep-sea sponge.</title>
        <authorList>
            <person name="Williams S.E."/>
        </authorList>
    </citation>
    <scope>NUCLEOTIDE SEQUENCE</scope>
    <source>
        <strain evidence="1">A15ISP2-DRY2</strain>
    </source>
</reference>
<dbReference type="InterPro" id="IPR036812">
    <property type="entry name" value="NAD(P)_OxRdtase_dom_sf"/>
</dbReference>
<dbReference type="Proteomes" id="UP001165590">
    <property type="component" value="Unassembled WGS sequence"/>
</dbReference>
<sequence length="66" mass="7326">MSATGLPDPRPELVMHLWQLRGEVASRTVREVIGLGRRRTDTATGYGNEVAAVDRIADQVPQEEPR</sequence>
<evidence type="ECO:0000313" key="1">
    <source>
        <dbReference type="EMBL" id="MCX4238884.1"/>
    </source>
</evidence>
<comment type="caution">
    <text evidence="1">The sequence shown here is derived from an EMBL/GenBank/DDBJ whole genome shotgun (WGS) entry which is preliminary data.</text>
</comment>
<name>A0ABT3VG10_9ACTN</name>